<name>A0ABY5VRE3_9ACTN</name>
<evidence type="ECO:0008006" key="3">
    <source>
        <dbReference type="Google" id="ProtNLM"/>
    </source>
</evidence>
<dbReference type="Proteomes" id="UP001059617">
    <property type="component" value="Chromosome"/>
</dbReference>
<sequence length="52" mass="5710">MSGFTPTPQDKFSFGVWAVGWTARAPFDPVEAAGTAFERLDQLAMEHLLGVR</sequence>
<protein>
    <recommendedName>
        <fullName evidence="3">Xylose isomerase</fullName>
    </recommendedName>
</protein>
<dbReference type="EMBL" id="CP073720">
    <property type="protein sequence ID" value="UWP80343.1"/>
    <property type="molecule type" value="Genomic_DNA"/>
</dbReference>
<accession>A0ABY5VRE3</accession>
<reference evidence="1" key="2">
    <citation type="submission" date="2022-09" db="EMBL/GenBank/DDBJ databases">
        <title>Biosynthetic gene clusters of Dactylosporangioum fulvum.</title>
        <authorList>
            <person name="Caradec T."/>
        </authorList>
    </citation>
    <scope>NUCLEOTIDE SEQUENCE</scope>
    <source>
        <strain evidence="1">NRRL B-16292</strain>
    </source>
</reference>
<reference evidence="1" key="1">
    <citation type="submission" date="2021-04" db="EMBL/GenBank/DDBJ databases">
        <authorList>
            <person name="Hartkoorn R.C."/>
            <person name="Beaudoing E."/>
            <person name="Hot D."/>
        </authorList>
    </citation>
    <scope>NUCLEOTIDE SEQUENCE</scope>
    <source>
        <strain evidence="1">NRRL B-16292</strain>
    </source>
</reference>
<organism evidence="1 2">
    <name type="scientific">Dactylosporangium fulvum</name>
    <dbReference type="NCBI Taxonomy" id="53359"/>
    <lineage>
        <taxon>Bacteria</taxon>
        <taxon>Bacillati</taxon>
        <taxon>Actinomycetota</taxon>
        <taxon>Actinomycetes</taxon>
        <taxon>Micromonosporales</taxon>
        <taxon>Micromonosporaceae</taxon>
        <taxon>Dactylosporangium</taxon>
    </lineage>
</organism>
<keyword evidence="2" id="KW-1185">Reference proteome</keyword>
<dbReference type="RefSeq" id="WP_259858102.1">
    <property type="nucleotide sequence ID" value="NZ_BAAAST010000009.1"/>
</dbReference>
<proteinExistence type="predicted"/>
<gene>
    <name evidence="1" type="ORF">Dfulv_35005</name>
</gene>
<evidence type="ECO:0000313" key="2">
    <source>
        <dbReference type="Proteomes" id="UP001059617"/>
    </source>
</evidence>
<evidence type="ECO:0000313" key="1">
    <source>
        <dbReference type="EMBL" id="UWP80343.1"/>
    </source>
</evidence>